<proteinExistence type="predicted"/>
<evidence type="ECO:0000256" key="1">
    <source>
        <dbReference type="SAM" id="MobiDB-lite"/>
    </source>
</evidence>
<dbReference type="Gene3D" id="2.60.40.1080">
    <property type="match status" value="1"/>
</dbReference>
<feature type="transmembrane region" description="Helical" evidence="2">
    <location>
        <begin position="893"/>
        <end position="915"/>
    </location>
</feature>
<dbReference type="InterPro" id="IPR012334">
    <property type="entry name" value="Pectin_lyas_fold"/>
</dbReference>
<dbReference type="InterPro" id="IPR011050">
    <property type="entry name" value="Pectin_lyase_fold/virulence"/>
</dbReference>
<feature type="domain" description="Right handed beta helix" evidence="4">
    <location>
        <begin position="365"/>
        <end position="439"/>
    </location>
</feature>
<dbReference type="PANTHER" id="PTHR36453">
    <property type="entry name" value="SECRETED PROTEIN-RELATED"/>
    <property type="match status" value="1"/>
</dbReference>
<feature type="domain" description="BIG2" evidence="3">
    <location>
        <begin position="770"/>
        <end position="832"/>
    </location>
</feature>
<reference evidence="5" key="1">
    <citation type="submission" date="2020-07" db="EMBL/GenBank/DDBJ databases">
        <title>Vallitalea pronyensis genome.</title>
        <authorList>
            <person name="Postec A."/>
        </authorList>
    </citation>
    <scope>NUCLEOTIDE SEQUENCE</scope>
    <source>
        <strain evidence="5">FatNI3</strain>
    </source>
</reference>
<dbReference type="InterPro" id="IPR008964">
    <property type="entry name" value="Invasin/intimin_cell_adhesion"/>
</dbReference>
<feature type="region of interest" description="Disordered" evidence="1">
    <location>
        <begin position="858"/>
        <end position="889"/>
    </location>
</feature>
<gene>
    <name evidence="5" type="ORF">HZI73_08305</name>
</gene>
<keyword evidence="2" id="KW-0472">Membrane</keyword>
<dbReference type="SUPFAM" id="SSF51126">
    <property type="entry name" value="Pectin lyase-like"/>
    <property type="match status" value="1"/>
</dbReference>
<dbReference type="Pfam" id="PF13229">
    <property type="entry name" value="Beta_helix"/>
    <property type="match status" value="1"/>
</dbReference>
<dbReference type="InterPro" id="IPR003343">
    <property type="entry name" value="Big_2"/>
</dbReference>
<dbReference type="RefSeq" id="WP_212697783.1">
    <property type="nucleotide sequence ID" value="NZ_CP058649.1"/>
</dbReference>
<dbReference type="EMBL" id="CP058649">
    <property type="protein sequence ID" value="QUI22299.1"/>
    <property type="molecule type" value="Genomic_DNA"/>
</dbReference>
<protein>
    <submittedName>
        <fullName evidence="5">Right-handed parallel beta-helix repeat-containing protein</fullName>
    </submittedName>
</protein>
<accession>A0A8J8MIK6</accession>
<sequence>MNGLWMKKGMRICTVMVLLFSILNTHAIRAKSKTEEVNMELYVSLQGSDKDDGSMNRPFRTIMKAQKVIQDMNAIPKGGITVYIREGVYSIDDTLSFTRKDSGEQDAPITYQNYKDEHVCISGGVRLKKSDFTRVNDEGILNRLWDEKVKDKLLQVDLDAAGIEDYGHLSRRGYVHNDAQQVTQMELFVEEQRMTLSRWPNYEKMLWTSIVDQGHILSQGQDVLGGPTLAFDKTFERSKKWMNREDIWMDGILSYDWVWGYNRIQHMDSEKRQVTLTYGTQDGVFDWGETRGVFFQNILEEIDMPGEYYIDRDAKKLYYYPTTAFQESPDPEILLSHANKPLLSLKNCAYMNFKGIVFDGTRSDGIVCHEGDNHHITFEGITVKHIGQTGIVLHGTDIKVLDSDIYNLGSAGVRVNGGDKKTLTSSHNTITNCHIYNVGQIRKGYNPALSMDGVGVVVSHNLIHDTPHMAITVRGNDHFIAYNECYNISQIFRDMGIIYMNLGARPYERGTHIYRNYFHDYWSINDEHDDNNGVYLDNGTQGVLINENIFYRSDVVGIFTHGGGFNTMKNNLFIDVSGPYRDVNFMQTGWGYWIIRNTVKQWAEQKATMDFASMPHAKYDRLVAFYNFDDTYVSEMMSLDSAEDDRPWNKFGGTMQNAQPDNVFKDNVIYNHNNPMLSRHEEGIWRNTGHGTFSAVVSDGNVVMDENPGFVDYDNDDFTLKPDAKVHTLMDNFPNIPFHEMGLYVNENRPSLPASTVGKVKLIVSGHKKKETVILKEGDTFLVSSEVLPKPSVGEKPLIIYRSSNETIAVVDAGGKVTGLSPGFVEITAHSANNMGIYDGHMFRVDKDIQKENEDLNDADSRETTMTSTHEKMDVMSQDRESSVDASNEKKTGFTGTMVSLGILLTIITGGVIFLKRRK</sequence>
<dbReference type="SUPFAM" id="SSF49373">
    <property type="entry name" value="Invasin/intimin cell-adhesion fragments"/>
    <property type="match status" value="1"/>
</dbReference>
<evidence type="ECO:0000313" key="5">
    <source>
        <dbReference type="EMBL" id="QUI22299.1"/>
    </source>
</evidence>
<evidence type="ECO:0000256" key="2">
    <source>
        <dbReference type="SAM" id="Phobius"/>
    </source>
</evidence>
<organism evidence="5 6">
    <name type="scientific">Vallitalea pronyensis</name>
    <dbReference type="NCBI Taxonomy" id="1348613"/>
    <lineage>
        <taxon>Bacteria</taxon>
        <taxon>Bacillati</taxon>
        <taxon>Bacillota</taxon>
        <taxon>Clostridia</taxon>
        <taxon>Lachnospirales</taxon>
        <taxon>Vallitaleaceae</taxon>
        <taxon>Vallitalea</taxon>
    </lineage>
</organism>
<keyword evidence="6" id="KW-1185">Reference proteome</keyword>
<dbReference type="SMART" id="SM00710">
    <property type="entry name" value="PbH1"/>
    <property type="match status" value="7"/>
</dbReference>
<dbReference type="KEGG" id="vpy:HZI73_08305"/>
<keyword evidence="2" id="KW-0812">Transmembrane</keyword>
<dbReference type="Gene3D" id="2.160.20.10">
    <property type="entry name" value="Single-stranded right-handed beta-helix, Pectin lyase-like"/>
    <property type="match status" value="2"/>
</dbReference>
<evidence type="ECO:0000259" key="3">
    <source>
        <dbReference type="Pfam" id="PF02368"/>
    </source>
</evidence>
<dbReference type="Pfam" id="PF02368">
    <property type="entry name" value="Big_2"/>
    <property type="match status" value="1"/>
</dbReference>
<evidence type="ECO:0000313" key="6">
    <source>
        <dbReference type="Proteomes" id="UP000683246"/>
    </source>
</evidence>
<keyword evidence="2" id="KW-1133">Transmembrane helix</keyword>
<dbReference type="PANTHER" id="PTHR36453:SF1">
    <property type="entry name" value="RIGHT HANDED BETA HELIX DOMAIN-CONTAINING PROTEIN"/>
    <property type="match status" value="1"/>
</dbReference>
<dbReference type="InterPro" id="IPR006626">
    <property type="entry name" value="PbH1"/>
</dbReference>
<dbReference type="InterPro" id="IPR039448">
    <property type="entry name" value="Beta_helix"/>
</dbReference>
<dbReference type="Proteomes" id="UP000683246">
    <property type="component" value="Chromosome"/>
</dbReference>
<dbReference type="AlphaFoldDB" id="A0A8J8MIK6"/>
<name>A0A8J8MIK6_9FIRM</name>
<evidence type="ECO:0000259" key="4">
    <source>
        <dbReference type="Pfam" id="PF13229"/>
    </source>
</evidence>